<gene>
    <name evidence="5" type="ORF">FWJ32_09655</name>
</gene>
<evidence type="ECO:0000256" key="3">
    <source>
        <dbReference type="SAM" id="SignalP"/>
    </source>
</evidence>
<dbReference type="RefSeq" id="WP_149545751.1">
    <property type="nucleotide sequence ID" value="NZ_VTPS01000015.1"/>
</dbReference>
<dbReference type="InterPro" id="IPR051010">
    <property type="entry name" value="BCAA_transport"/>
</dbReference>
<feature type="signal peptide" evidence="3">
    <location>
        <begin position="1"/>
        <end position="20"/>
    </location>
</feature>
<dbReference type="AlphaFoldDB" id="A0A5D8QAX3"/>
<dbReference type="EMBL" id="VTPS01000015">
    <property type="protein sequence ID" value="TZE81289.1"/>
    <property type="molecule type" value="Genomic_DNA"/>
</dbReference>
<comment type="caution">
    <text evidence="5">The sequence shown here is derived from an EMBL/GenBank/DDBJ whole genome shotgun (WGS) entry which is preliminary data.</text>
</comment>
<dbReference type="SUPFAM" id="SSF53822">
    <property type="entry name" value="Periplasmic binding protein-like I"/>
    <property type="match status" value="1"/>
</dbReference>
<evidence type="ECO:0000313" key="5">
    <source>
        <dbReference type="EMBL" id="TZE81289.1"/>
    </source>
</evidence>
<evidence type="ECO:0000259" key="4">
    <source>
        <dbReference type="Pfam" id="PF13458"/>
    </source>
</evidence>
<feature type="chain" id="PRO_5039225888" evidence="3">
    <location>
        <begin position="21"/>
        <end position="396"/>
    </location>
</feature>
<dbReference type="InterPro" id="IPR028081">
    <property type="entry name" value="Leu-bd"/>
</dbReference>
<evidence type="ECO:0000313" key="6">
    <source>
        <dbReference type="Proteomes" id="UP000322976"/>
    </source>
</evidence>
<keyword evidence="6" id="KW-1185">Reference proteome</keyword>
<name>A0A5D8QAX3_9THEO</name>
<evidence type="ECO:0000256" key="1">
    <source>
        <dbReference type="ARBA" id="ARBA00010062"/>
    </source>
</evidence>
<dbReference type="PANTHER" id="PTHR30483">
    <property type="entry name" value="LEUCINE-SPECIFIC-BINDING PROTEIN"/>
    <property type="match status" value="1"/>
</dbReference>
<dbReference type="Proteomes" id="UP000322976">
    <property type="component" value="Unassembled WGS sequence"/>
</dbReference>
<organism evidence="5 6">
    <name type="scientific">Calorimonas adulescens</name>
    <dbReference type="NCBI Taxonomy" id="2606906"/>
    <lineage>
        <taxon>Bacteria</taxon>
        <taxon>Bacillati</taxon>
        <taxon>Bacillota</taxon>
        <taxon>Clostridia</taxon>
        <taxon>Thermoanaerobacterales</taxon>
        <taxon>Thermoanaerobacteraceae</taxon>
        <taxon>Calorimonas</taxon>
    </lineage>
</organism>
<dbReference type="InterPro" id="IPR028082">
    <property type="entry name" value="Peripla_BP_I"/>
</dbReference>
<keyword evidence="2 3" id="KW-0732">Signal</keyword>
<dbReference type="PROSITE" id="PS51257">
    <property type="entry name" value="PROKAR_LIPOPROTEIN"/>
    <property type="match status" value="1"/>
</dbReference>
<accession>A0A5D8QAX3</accession>
<comment type="similarity">
    <text evidence="1">Belongs to the leucine-binding protein family.</text>
</comment>
<reference evidence="5 6" key="1">
    <citation type="submission" date="2019-08" db="EMBL/GenBank/DDBJ databases">
        <title>Calorimonas adulescens gen. nov., sp. nov., an anaerobic thermophilic bacterium from Sakhalin hot spring.</title>
        <authorList>
            <person name="Khomyakova M.A."/>
            <person name="Merkel A.Y."/>
            <person name="Novikov A."/>
            <person name="Bonch-Osmolovskaya E.A."/>
            <person name="Slobodkin A.I."/>
        </authorList>
    </citation>
    <scope>NUCLEOTIDE SEQUENCE [LARGE SCALE GENOMIC DNA]</scope>
    <source>
        <strain evidence="5 6">A05MB</strain>
    </source>
</reference>
<feature type="domain" description="Leucine-binding protein" evidence="4">
    <location>
        <begin position="40"/>
        <end position="386"/>
    </location>
</feature>
<dbReference type="Pfam" id="PF13458">
    <property type="entry name" value="Peripla_BP_6"/>
    <property type="match status" value="1"/>
</dbReference>
<dbReference type="CDD" id="cd06347">
    <property type="entry name" value="PBP1_ABC_LivK_ligand_binding-like"/>
    <property type="match status" value="1"/>
</dbReference>
<proteinExistence type="inferred from homology"/>
<sequence length="396" mass="42615">MKKGLLAILALLMVLSLVVAGCGGQQAQQSQGGGGSSGDTIKIGANFELTGTMAAYGRTSVNAIKMAADEWNAKGGLLGKQIEVVEADNKSLPDESTNAATRLVTQDKVVAIIGTSASTTTLGMVPVVQQYKIPTIATTATNPDVTVDPKSQETYKYMFRACFIDPFQGVVGANFAYNDLGARTAVLYIDEKDAFSIGLAKFFKENFEKLGGKILSEEHYVAGDQDFRSTLTKIQSMNPDVIYEPGHYQETGMIIKQAREMGITTPIVGGDGWDSPDLVKIAGAENMNNVFMSNHFIPSDPDPKIQNFVKAYKDKFGEMPDAKAVLAYEAANIMFTGIKNANSTNGDDIVAALEGLKDYPGLTGNITFDKQHNPVKPAIIIEFKNGEQVMRGRVNP</sequence>
<evidence type="ECO:0000256" key="2">
    <source>
        <dbReference type="ARBA" id="ARBA00022729"/>
    </source>
</evidence>
<protein>
    <submittedName>
        <fullName evidence="5">ABC transporter substrate-binding protein</fullName>
    </submittedName>
</protein>
<dbReference type="PANTHER" id="PTHR30483:SF6">
    <property type="entry name" value="PERIPLASMIC BINDING PROTEIN OF ABC TRANSPORTER FOR NATURAL AMINO ACIDS"/>
    <property type="match status" value="1"/>
</dbReference>
<dbReference type="Gene3D" id="3.40.50.2300">
    <property type="match status" value="2"/>
</dbReference>